<dbReference type="Pfam" id="PF07963">
    <property type="entry name" value="N_methyl"/>
    <property type="match status" value="1"/>
</dbReference>
<keyword evidence="1" id="KW-0472">Membrane</keyword>
<sequence length="160" mass="16696">MQRKEQGFTLIELIVTIAVLAIVASIAAPSFINTLASQNLNGASNEIASALGEGRSRAMVISNTVVVCPDKDSVGAEVTETICVNKLLSSANPSQFINQNRVILVSIPKKVEIKSTNYGVVFNANGTTPSVTSIEICSGNISKIISVALIGSLSQTKGTC</sequence>
<evidence type="ECO:0000313" key="2">
    <source>
        <dbReference type="EMBL" id="XBU15919.1"/>
    </source>
</evidence>
<gene>
    <name evidence="2" type="ORF">ABJ384_01580</name>
</gene>
<feature type="transmembrane region" description="Helical" evidence="1">
    <location>
        <begin position="7"/>
        <end position="32"/>
    </location>
</feature>
<accession>A0AAU7SYD5</accession>
<reference evidence="2" key="1">
    <citation type="submission" date="2024-06" db="EMBL/GenBank/DDBJ databases">
        <authorList>
            <person name="Song Z."/>
        </authorList>
    </citation>
    <scope>NUCLEOTIDE SEQUENCE</scope>
    <source>
        <strain evidence="2">A1-4-2</strain>
    </source>
</reference>
<dbReference type="AlphaFoldDB" id="A0AAU7SYD5"/>
<dbReference type="Gene3D" id="3.30.700.10">
    <property type="entry name" value="Glycoprotein, Type 4 Pilin"/>
    <property type="match status" value="1"/>
</dbReference>
<dbReference type="RefSeq" id="WP_349928509.1">
    <property type="nucleotide sequence ID" value="NZ_CP157981.1"/>
</dbReference>
<keyword evidence="1" id="KW-1133">Transmembrane helix</keyword>
<name>A0AAU7SYD5_9GAMM</name>
<dbReference type="NCBIfam" id="TIGR02532">
    <property type="entry name" value="IV_pilin_GFxxxE"/>
    <property type="match status" value="1"/>
</dbReference>
<protein>
    <submittedName>
        <fullName evidence="2">Prepilin-type N-terminal cleavage/methylation domain-containing protein</fullName>
    </submittedName>
</protein>
<dbReference type="InterPro" id="IPR012902">
    <property type="entry name" value="N_methyl_site"/>
</dbReference>
<dbReference type="InterPro" id="IPR045584">
    <property type="entry name" value="Pilin-like"/>
</dbReference>
<dbReference type="EMBL" id="CP157981">
    <property type="protein sequence ID" value="XBU15919.1"/>
    <property type="molecule type" value="Genomic_DNA"/>
</dbReference>
<organism evidence="2">
    <name type="scientific">Acinetobacter sp. A1-4-2</name>
    <dbReference type="NCBI Taxonomy" id="3156489"/>
    <lineage>
        <taxon>Bacteria</taxon>
        <taxon>Pseudomonadati</taxon>
        <taxon>Pseudomonadota</taxon>
        <taxon>Gammaproteobacteria</taxon>
        <taxon>Moraxellales</taxon>
        <taxon>Moraxellaceae</taxon>
        <taxon>Acinetobacter</taxon>
    </lineage>
</organism>
<evidence type="ECO:0000256" key="1">
    <source>
        <dbReference type="SAM" id="Phobius"/>
    </source>
</evidence>
<keyword evidence="1" id="KW-0812">Transmembrane</keyword>
<proteinExistence type="predicted"/>
<dbReference type="PROSITE" id="PS00409">
    <property type="entry name" value="PROKAR_NTER_METHYL"/>
    <property type="match status" value="1"/>
</dbReference>
<dbReference type="SUPFAM" id="SSF54523">
    <property type="entry name" value="Pili subunits"/>
    <property type="match status" value="1"/>
</dbReference>